<evidence type="ECO:0000313" key="4">
    <source>
        <dbReference type="EMBL" id="QPS09542.1"/>
    </source>
</evidence>
<gene>
    <name evidence="4" type="ORF">I6G66_05830</name>
</gene>
<proteinExistence type="predicted"/>
<dbReference type="Proteomes" id="UP000594778">
    <property type="component" value="Chromosome"/>
</dbReference>
<dbReference type="InterPro" id="IPR025883">
    <property type="entry name" value="Cadherin-like_domain"/>
</dbReference>
<sequence length="590" mass="60000">MHHKHGQLSFLMKHTTMPSSTHCRYARWSQPLLLLLGLGRATFMALLLALAAPAWAVSDNADLSDLTLSSGALLPSFNSGQLNYTAQVSNPTSTITITPTMADGTATVLVNGSPVANGASSGPLPLNVGPNTISVVVTAQDGVTVKTYTVTVTRASQLVTSTATTNIACNGSHTGIAAISPGGGTSPYTYAWSNLATTSMLTGLAAGVYSVRVTDSLGDYIDRSITVSQPTAITASAVHTDPSSVGGTNGTATVTPSGGTPGYTFSWSPSGATAATATGLRAGTHTVTITDANNCTYDKIVTLVDPAPTVQSVNVPANGAYSTGSVLSFTVNYSAAVTVVGVPSIPLTIGSTTRQATYASGSGSTALVFSYTVQAGDMDADGITLGSNIALNGGTLTGPAATNPSLVLNGVPSTALVLVPQQNASGQGVALTIANPAPGCTLTGPTTFANTSSLPLAQRLALPEAYSYPFAAVDFAADQCQPGSNLTVTLTYPSQVPQGATMMKWDGAAWQTFVPDSINNNQVTYTVADNGPLDTNKTSGLFADPAILAAPLVAPSAASKAIPTLSEWGLIFMSAILAMLGLARIRRRQL</sequence>
<feature type="domain" description="Cadherin-like beta-sandwich-like" evidence="2">
    <location>
        <begin position="63"/>
        <end position="154"/>
    </location>
</feature>
<evidence type="ECO:0000313" key="5">
    <source>
        <dbReference type="Proteomes" id="UP000594778"/>
    </source>
</evidence>
<dbReference type="Gene3D" id="2.60.40.10">
    <property type="entry name" value="Immunoglobulins"/>
    <property type="match status" value="1"/>
</dbReference>
<accession>A0A7T2S620</accession>
<dbReference type="Pfam" id="PF13573">
    <property type="entry name" value="SprB"/>
    <property type="match status" value="2"/>
</dbReference>
<keyword evidence="1" id="KW-0812">Transmembrane</keyword>
<feature type="domain" description="IPTL-CTERM protein sorting" evidence="3">
    <location>
        <begin position="561"/>
        <end position="587"/>
    </location>
</feature>
<keyword evidence="1" id="KW-1133">Transmembrane helix</keyword>
<feature type="transmembrane region" description="Helical" evidence="1">
    <location>
        <begin position="568"/>
        <end position="585"/>
    </location>
</feature>
<evidence type="ECO:0000259" key="2">
    <source>
        <dbReference type="Pfam" id="PF12733"/>
    </source>
</evidence>
<dbReference type="InterPro" id="IPR053784">
    <property type="entry name" value="Choice_anch_U_dom"/>
</dbReference>
<dbReference type="AlphaFoldDB" id="A0A7T2S620"/>
<evidence type="ECO:0000256" key="1">
    <source>
        <dbReference type="SAM" id="Phobius"/>
    </source>
</evidence>
<dbReference type="Pfam" id="PF12733">
    <property type="entry name" value="Cadherin-like"/>
    <property type="match status" value="1"/>
</dbReference>
<dbReference type="NCBIfam" id="TIGR04174">
    <property type="entry name" value="IPTL_CTERM"/>
    <property type="match status" value="1"/>
</dbReference>
<dbReference type="InterPro" id="IPR026442">
    <property type="entry name" value="IPTL_CTERM"/>
</dbReference>
<keyword evidence="1" id="KW-0472">Membrane</keyword>
<dbReference type="InterPro" id="IPR013783">
    <property type="entry name" value="Ig-like_fold"/>
</dbReference>
<dbReference type="Pfam" id="PF18203">
    <property type="entry name" value="IPTL-CTERM"/>
    <property type="match status" value="1"/>
</dbReference>
<dbReference type="NCBIfam" id="NF041766">
    <property type="entry name" value="choice_anch_U"/>
    <property type="match status" value="1"/>
</dbReference>
<dbReference type="EMBL" id="CP065668">
    <property type="protein sequence ID" value="QPS09542.1"/>
    <property type="molecule type" value="Genomic_DNA"/>
</dbReference>
<name>A0A7T2S620_DELAC</name>
<evidence type="ECO:0000259" key="3">
    <source>
        <dbReference type="Pfam" id="PF18203"/>
    </source>
</evidence>
<protein>
    <submittedName>
        <fullName evidence="4">IPTL-CTERM sorting domain-containing protein</fullName>
    </submittedName>
</protein>
<dbReference type="Gene3D" id="2.60.40.740">
    <property type="match status" value="2"/>
</dbReference>
<reference evidence="4 5" key="1">
    <citation type="submission" date="2020-12" db="EMBL/GenBank/DDBJ databases">
        <title>FDA dAtabase for Regulatory Grade micrObial Sequences (FDA-ARGOS): Supporting development and validation of Infectious Disease Dx tests.</title>
        <authorList>
            <person name="Sproer C."/>
            <person name="Gronow S."/>
            <person name="Severitt S."/>
            <person name="Schroder I."/>
            <person name="Tallon L."/>
            <person name="Sadzewicz L."/>
            <person name="Zhao X."/>
            <person name="Boylan J."/>
            <person name="Ott S."/>
            <person name="Bowen H."/>
            <person name="Vavikolanu K."/>
            <person name="Mehta A."/>
            <person name="Aluvathingal J."/>
            <person name="Nadendla S."/>
            <person name="Lowell S."/>
            <person name="Myers T."/>
            <person name="Yan Y."/>
            <person name="Sichtig H."/>
        </authorList>
    </citation>
    <scope>NUCLEOTIDE SEQUENCE [LARGE SCALE GENOMIC DNA]</scope>
    <source>
        <strain evidence="4 5">FDAARGOS_909</strain>
    </source>
</reference>
<dbReference type="InterPro" id="IPR025667">
    <property type="entry name" value="SprB_repeat"/>
</dbReference>
<organism evidence="4 5">
    <name type="scientific">Delftia acidovorans</name>
    <name type="common">Pseudomonas acidovorans</name>
    <name type="synonym">Comamonas acidovorans</name>
    <dbReference type="NCBI Taxonomy" id="80866"/>
    <lineage>
        <taxon>Bacteria</taxon>
        <taxon>Pseudomonadati</taxon>
        <taxon>Pseudomonadota</taxon>
        <taxon>Betaproteobacteria</taxon>
        <taxon>Burkholderiales</taxon>
        <taxon>Comamonadaceae</taxon>
        <taxon>Delftia</taxon>
    </lineage>
</organism>